<feature type="compositionally biased region" description="Basic residues" evidence="1">
    <location>
        <begin position="87"/>
        <end position="113"/>
    </location>
</feature>
<evidence type="ECO:0000313" key="3">
    <source>
        <dbReference type="Proteomes" id="UP001374535"/>
    </source>
</evidence>
<name>A0AAQ3RLB6_VIGMU</name>
<evidence type="ECO:0000256" key="1">
    <source>
        <dbReference type="SAM" id="MobiDB-lite"/>
    </source>
</evidence>
<protein>
    <submittedName>
        <fullName evidence="2">Uncharacterized protein</fullName>
    </submittedName>
</protein>
<dbReference type="AlphaFoldDB" id="A0AAQ3RLB6"/>
<keyword evidence="3" id="KW-1185">Reference proteome</keyword>
<accession>A0AAQ3RLB6</accession>
<dbReference type="EMBL" id="CP144692">
    <property type="protein sequence ID" value="WVY95890.1"/>
    <property type="molecule type" value="Genomic_DNA"/>
</dbReference>
<sequence>MDPHIEQYNNLCKIFGDITEIACELINMTKLLVDNLRSFVNKHGLEISPSPFVNSNTHKETQHLNHSNIGHDVDTNTNNDEIESPKAVKRKGRPRTKRLKSTSGRLIRKKPSAKRSSRTSIDIVVSYYFIIS</sequence>
<feature type="compositionally biased region" description="Basic and acidic residues" evidence="1">
    <location>
        <begin position="57"/>
        <end position="74"/>
    </location>
</feature>
<feature type="region of interest" description="Disordered" evidence="1">
    <location>
        <begin position="56"/>
        <end position="113"/>
    </location>
</feature>
<gene>
    <name evidence="2" type="ORF">V8G54_028041</name>
</gene>
<evidence type="ECO:0000313" key="2">
    <source>
        <dbReference type="EMBL" id="WVY95890.1"/>
    </source>
</evidence>
<proteinExistence type="predicted"/>
<reference evidence="2 3" key="1">
    <citation type="journal article" date="2023" name="Life. Sci Alliance">
        <title>Evolutionary insights into 3D genome organization and epigenetic landscape of Vigna mungo.</title>
        <authorList>
            <person name="Junaid A."/>
            <person name="Singh B."/>
            <person name="Bhatia S."/>
        </authorList>
    </citation>
    <scope>NUCLEOTIDE SEQUENCE [LARGE SCALE GENOMIC DNA]</scope>
    <source>
        <strain evidence="2">Urdbean</strain>
    </source>
</reference>
<organism evidence="2 3">
    <name type="scientific">Vigna mungo</name>
    <name type="common">Black gram</name>
    <name type="synonym">Phaseolus mungo</name>
    <dbReference type="NCBI Taxonomy" id="3915"/>
    <lineage>
        <taxon>Eukaryota</taxon>
        <taxon>Viridiplantae</taxon>
        <taxon>Streptophyta</taxon>
        <taxon>Embryophyta</taxon>
        <taxon>Tracheophyta</taxon>
        <taxon>Spermatophyta</taxon>
        <taxon>Magnoliopsida</taxon>
        <taxon>eudicotyledons</taxon>
        <taxon>Gunneridae</taxon>
        <taxon>Pentapetalae</taxon>
        <taxon>rosids</taxon>
        <taxon>fabids</taxon>
        <taxon>Fabales</taxon>
        <taxon>Fabaceae</taxon>
        <taxon>Papilionoideae</taxon>
        <taxon>50 kb inversion clade</taxon>
        <taxon>NPAAA clade</taxon>
        <taxon>indigoferoid/millettioid clade</taxon>
        <taxon>Phaseoleae</taxon>
        <taxon>Vigna</taxon>
    </lineage>
</organism>
<dbReference type="Proteomes" id="UP001374535">
    <property type="component" value="Chromosome 9"/>
</dbReference>